<gene>
    <name evidence="1" type="ORF">BJG266_LOCUS14826</name>
    <name evidence="2" type="ORF">QVE165_LOCUS19017</name>
    <name evidence="3" type="ORF">QVE165_LOCUS39473</name>
</gene>
<dbReference type="EMBL" id="CAJNOM010000438">
    <property type="protein sequence ID" value="CAF1438818.1"/>
    <property type="molecule type" value="Genomic_DNA"/>
</dbReference>
<evidence type="ECO:0000313" key="1">
    <source>
        <dbReference type="EMBL" id="CAF0980202.1"/>
    </source>
</evidence>
<evidence type="ECO:0000313" key="5">
    <source>
        <dbReference type="Proteomes" id="UP000663877"/>
    </source>
</evidence>
<dbReference type="Proteomes" id="UP000663832">
    <property type="component" value="Unassembled WGS sequence"/>
</dbReference>
<comment type="caution">
    <text evidence="1">The sequence shown here is derived from an EMBL/GenBank/DDBJ whole genome shotgun (WGS) entry which is preliminary data.</text>
</comment>
<name>A0A814FAG3_9BILA</name>
<dbReference type="Proteomes" id="UP000663877">
    <property type="component" value="Unassembled WGS sequence"/>
</dbReference>
<sequence length="378" mass="44189">MSIDPDDSEYYEIFVSSVRNNMRDNYLLFILRSKANRNNSSIKCRISETHLFSLLKLMKTILYSQTFDQKQRKQNQIDIILLCALLDLTYYTGEFLHILFKITEASPFQTNQQQQKDKDTSCDESSFLSSILQKHNEYSIECKTDFTLHASQILILTNSYSNKIILIDLAKLQMNTYSMKIHFYQILKIDNTQQEEGQIGTKHIKSSKCITKKQDFQKDANVYAKFGLYNNYITQDEDSNFLYLIIQLIEINFDLLSNSTFIIKYCSKKTSSSIINRHFNVQQNTLISGHPKQIINVFNNLTYFMKISSFIYFPLNLSKHSVSSNIKIHTNDEPCLIAFCERLCFEMTTDLDETRLQVFFLSINVYVEDSIVVSIFKN</sequence>
<evidence type="ECO:0000313" key="3">
    <source>
        <dbReference type="EMBL" id="CAF1438818.1"/>
    </source>
</evidence>
<dbReference type="EMBL" id="CAJNOM010000114">
    <property type="protein sequence ID" value="CAF1077115.1"/>
    <property type="molecule type" value="Genomic_DNA"/>
</dbReference>
<evidence type="ECO:0000313" key="2">
    <source>
        <dbReference type="EMBL" id="CAF1077115.1"/>
    </source>
</evidence>
<reference evidence="1" key="1">
    <citation type="submission" date="2021-02" db="EMBL/GenBank/DDBJ databases">
        <authorList>
            <person name="Nowell W R."/>
        </authorList>
    </citation>
    <scope>NUCLEOTIDE SEQUENCE</scope>
</reference>
<organism evidence="1 5">
    <name type="scientific">Adineta steineri</name>
    <dbReference type="NCBI Taxonomy" id="433720"/>
    <lineage>
        <taxon>Eukaryota</taxon>
        <taxon>Metazoa</taxon>
        <taxon>Spiralia</taxon>
        <taxon>Gnathifera</taxon>
        <taxon>Rotifera</taxon>
        <taxon>Eurotatoria</taxon>
        <taxon>Bdelloidea</taxon>
        <taxon>Adinetida</taxon>
        <taxon>Adinetidae</taxon>
        <taxon>Adineta</taxon>
    </lineage>
</organism>
<proteinExistence type="predicted"/>
<protein>
    <submittedName>
        <fullName evidence="1">Uncharacterized protein</fullName>
    </submittedName>
</protein>
<evidence type="ECO:0000313" key="4">
    <source>
        <dbReference type="Proteomes" id="UP000663832"/>
    </source>
</evidence>
<dbReference type="EMBL" id="CAJNOI010000063">
    <property type="protein sequence ID" value="CAF0980202.1"/>
    <property type="molecule type" value="Genomic_DNA"/>
</dbReference>
<dbReference type="OrthoDB" id="10051416at2759"/>
<accession>A0A814FAG3</accession>
<dbReference type="AlphaFoldDB" id="A0A814FAG3"/>
<keyword evidence="4" id="KW-1185">Reference proteome</keyword>